<feature type="transmembrane region" description="Helical" evidence="2">
    <location>
        <begin position="178"/>
        <end position="196"/>
    </location>
</feature>
<dbReference type="Proteomes" id="UP000316426">
    <property type="component" value="Chromosome"/>
</dbReference>
<feature type="transmembrane region" description="Helical" evidence="2">
    <location>
        <begin position="249"/>
        <end position="272"/>
    </location>
</feature>
<feature type="transmembrane region" description="Helical" evidence="2">
    <location>
        <begin position="100"/>
        <end position="120"/>
    </location>
</feature>
<evidence type="ECO:0000256" key="2">
    <source>
        <dbReference type="SAM" id="Phobius"/>
    </source>
</evidence>
<dbReference type="InterPro" id="IPR031566">
    <property type="entry name" value="CitMHS_2"/>
</dbReference>
<sequence length="544" mass="58440">MLADRPEKGAMSSHSHAPPSSRPVIGAILAIALAYAGALVLGLPQRGTELVTASLAAHHADGHADSHGAGHDAGHAGDAPPATPLVTTPTTPPVWTVTPFVLLLLGIAVFPLIPATAHWWESNLSRFQVAAGLGLLTLLYYGLLHNAPLESHWPAHSVVMPSESGFDAGFVRTVMQNAILGEFVPFIILLFSLYTISGGIRITGDLQANPLTNGGFMLVGGLMASFIGTTGAAMVLIRPLLETNQERKNVVHTVVFFIFIVCNCGGCLLPIGDPPLFLGYLRGVDFFWTLNLWQPWVLTNFLLILAYLLLDEFYFYPRETEADISRDLRNIRSLRFQGVSLNGPLLLGVVAAVALLDPTKTIPGTDWHPWIYLREVILLGLVGLSVALGSATVREKNRFNYHAILEVAALFSGIFLCMQPALQILSEQGPSLGITSPMAFFWVTGGLSSVLDNAPTYVVFFETAKTLPADGANVIAGIAEPRLVAISLGAVFMGALTYIGNGPNFMVRAIAESAGVRMPSFFGYMLYSCTLLLPILAFTAWCTF</sequence>
<feature type="transmembrane region" description="Helical" evidence="2">
    <location>
        <begin position="292"/>
        <end position="315"/>
    </location>
</feature>
<proteinExistence type="predicted"/>
<dbReference type="EMBL" id="CP036349">
    <property type="protein sequence ID" value="QDV72926.1"/>
    <property type="molecule type" value="Genomic_DNA"/>
</dbReference>
<keyword evidence="4" id="KW-1185">Reference proteome</keyword>
<evidence type="ECO:0000256" key="1">
    <source>
        <dbReference type="SAM" id="MobiDB-lite"/>
    </source>
</evidence>
<gene>
    <name evidence="3" type="ORF">Spa11_11110</name>
</gene>
<feature type="compositionally biased region" description="Basic and acidic residues" evidence="1">
    <location>
        <begin position="61"/>
        <end position="75"/>
    </location>
</feature>
<feature type="transmembrane region" description="Helical" evidence="2">
    <location>
        <begin position="521"/>
        <end position="541"/>
    </location>
</feature>
<feature type="transmembrane region" description="Helical" evidence="2">
    <location>
        <begin position="371"/>
        <end position="391"/>
    </location>
</feature>
<feature type="compositionally biased region" description="Low complexity" evidence="1">
    <location>
        <begin position="10"/>
        <end position="20"/>
    </location>
</feature>
<feature type="transmembrane region" description="Helical" evidence="2">
    <location>
        <begin position="403"/>
        <end position="422"/>
    </location>
</feature>
<evidence type="ECO:0000313" key="3">
    <source>
        <dbReference type="EMBL" id="QDV72926.1"/>
    </source>
</evidence>
<protein>
    <submittedName>
        <fullName evidence="3">Citrate transporter</fullName>
    </submittedName>
</protein>
<accession>A0A518K566</accession>
<dbReference type="AlphaFoldDB" id="A0A518K566"/>
<reference evidence="3 4" key="1">
    <citation type="submission" date="2019-02" db="EMBL/GenBank/DDBJ databases">
        <title>Deep-cultivation of Planctomycetes and their phenomic and genomic characterization uncovers novel biology.</title>
        <authorList>
            <person name="Wiegand S."/>
            <person name="Jogler M."/>
            <person name="Boedeker C."/>
            <person name="Pinto D."/>
            <person name="Vollmers J."/>
            <person name="Rivas-Marin E."/>
            <person name="Kohn T."/>
            <person name="Peeters S.H."/>
            <person name="Heuer A."/>
            <person name="Rast P."/>
            <person name="Oberbeckmann S."/>
            <person name="Bunk B."/>
            <person name="Jeske O."/>
            <person name="Meyerdierks A."/>
            <person name="Storesund J.E."/>
            <person name="Kallscheuer N."/>
            <person name="Luecker S."/>
            <person name="Lage O.M."/>
            <person name="Pohl T."/>
            <person name="Merkel B.J."/>
            <person name="Hornburger P."/>
            <person name="Mueller R.-W."/>
            <person name="Bruemmer F."/>
            <person name="Labrenz M."/>
            <person name="Spormann A.M."/>
            <person name="Op den Camp H."/>
            <person name="Overmann J."/>
            <person name="Amann R."/>
            <person name="Jetten M.S.M."/>
            <person name="Mascher T."/>
            <person name="Medema M.H."/>
            <person name="Devos D.P."/>
            <person name="Kaster A.-K."/>
            <person name="Ovreas L."/>
            <person name="Rohde M."/>
            <person name="Galperin M.Y."/>
            <person name="Jogler C."/>
        </authorList>
    </citation>
    <scope>NUCLEOTIDE SEQUENCE [LARGE SCALE GENOMIC DNA]</scope>
    <source>
        <strain evidence="3 4">Spa11</strain>
    </source>
</reference>
<feature type="transmembrane region" description="Helical" evidence="2">
    <location>
        <begin position="336"/>
        <end position="356"/>
    </location>
</feature>
<feature type="transmembrane region" description="Helical" evidence="2">
    <location>
        <begin position="483"/>
        <end position="500"/>
    </location>
</feature>
<organism evidence="3 4">
    <name type="scientific">Botrimarina mediterranea</name>
    <dbReference type="NCBI Taxonomy" id="2528022"/>
    <lineage>
        <taxon>Bacteria</taxon>
        <taxon>Pseudomonadati</taxon>
        <taxon>Planctomycetota</taxon>
        <taxon>Planctomycetia</taxon>
        <taxon>Pirellulales</taxon>
        <taxon>Lacipirellulaceae</taxon>
        <taxon>Botrimarina</taxon>
    </lineage>
</organism>
<dbReference type="KEGG" id="bmei:Spa11_11110"/>
<keyword evidence="2" id="KW-0812">Transmembrane</keyword>
<feature type="transmembrane region" description="Helical" evidence="2">
    <location>
        <begin position="24"/>
        <end position="43"/>
    </location>
</feature>
<feature type="transmembrane region" description="Helical" evidence="2">
    <location>
        <begin position="126"/>
        <end position="144"/>
    </location>
</feature>
<keyword evidence="2" id="KW-0472">Membrane</keyword>
<evidence type="ECO:0000313" key="4">
    <source>
        <dbReference type="Proteomes" id="UP000316426"/>
    </source>
</evidence>
<feature type="region of interest" description="Disordered" evidence="1">
    <location>
        <begin position="1"/>
        <end position="20"/>
    </location>
</feature>
<keyword evidence="2" id="KW-1133">Transmembrane helix</keyword>
<feature type="transmembrane region" description="Helical" evidence="2">
    <location>
        <begin position="216"/>
        <end position="237"/>
    </location>
</feature>
<feature type="region of interest" description="Disordered" evidence="1">
    <location>
        <begin position="61"/>
        <end position="84"/>
    </location>
</feature>
<dbReference type="Pfam" id="PF16980">
    <property type="entry name" value="CitMHS_2"/>
    <property type="match status" value="1"/>
</dbReference>
<name>A0A518K566_9BACT</name>